<dbReference type="OrthoDB" id="7555448at2759"/>
<reference evidence="2 3" key="1">
    <citation type="submission" date="2015-04" db="EMBL/GenBank/DDBJ databases">
        <title>Lasius niger genome sequencing.</title>
        <authorList>
            <person name="Konorov E.A."/>
            <person name="Nikitin M.A."/>
            <person name="Kirill M.V."/>
            <person name="Chang P."/>
        </authorList>
    </citation>
    <scope>NUCLEOTIDE SEQUENCE [LARGE SCALE GENOMIC DNA]</scope>
    <source>
        <tissue evidence="2">Whole</tissue>
    </source>
</reference>
<dbReference type="EMBL" id="LBMM01018068">
    <property type="protein sequence ID" value="KMQ83887.1"/>
    <property type="molecule type" value="Genomic_DNA"/>
</dbReference>
<dbReference type="Proteomes" id="UP000036403">
    <property type="component" value="Unassembled WGS sequence"/>
</dbReference>
<name>A0A0J7K0P4_LASNI</name>
<dbReference type="InterPro" id="IPR052338">
    <property type="entry name" value="Transposase_5"/>
</dbReference>
<dbReference type="Pfam" id="PF01498">
    <property type="entry name" value="HTH_Tnp_Tc3_2"/>
    <property type="match status" value="1"/>
</dbReference>
<feature type="domain" description="Transposase Tc1-like" evidence="1">
    <location>
        <begin position="4"/>
        <end position="51"/>
    </location>
</feature>
<evidence type="ECO:0000313" key="2">
    <source>
        <dbReference type="EMBL" id="KMQ83887.1"/>
    </source>
</evidence>
<dbReference type="Gene3D" id="3.30.420.10">
    <property type="entry name" value="Ribonuclease H-like superfamily/Ribonuclease H"/>
    <property type="match status" value="1"/>
</dbReference>
<dbReference type="PANTHER" id="PTHR23022">
    <property type="entry name" value="TRANSPOSABLE ELEMENT-RELATED"/>
    <property type="match status" value="1"/>
</dbReference>
<keyword evidence="3" id="KW-1185">Reference proteome</keyword>
<comment type="caution">
    <text evidence="2">The sequence shown here is derived from an EMBL/GenBank/DDBJ whole genome shotgun (WGS) entry which is preliminary data.</text>
</comment>
<evidence type="ECO:0000313" key="3">
    <source>
        <dbReference type="Proteomes" id="UP000036403"/>
    </source>
</evidence>
<dbReference type="PaxDb" id="67767-A0A0J7K0P4"/>
<dbReference type="GO" id="GO:0003677">
    <property type="term" value="F:DNA binding"/>
    <property type="evidence" value="ECO:0007669"/>
    <property type="project" value="InterPro"/>
</dbReference>
<accession>A0A0J7K0P4</accession>
<protein>
    <submittedName>
        <fullName evidence="2">Tc1-like transposase protein</fullName>
    </submittedName>
</protein>
<dbReference type="STRING" id="67767.A0A0J7K0P4"/>
<dbReference type="InterPro" id="IPR036397">
    <property type="entry name" value="RNaseH_sf"/>
</dbReference>
<proteinExistence type="predicted"/>
<organism evidence="2 3">
    <name type="scientific">Lasius niger</name>
    <name type="common">Black garden ant</name>
    <dbReference type="NCBI Taxonomy" id="67767"/>
    <lineage>
        <taxon>Eukaryota</taxon>
        <taxon>Metazoa</taxon>
        <taxon>Ecdysozoa</taxon>
        <taxon>Arthropoda</taxon>
        <taxon>Hexapoda</taxon>
        <taxon>Insecta</taxon>
        <taxon>Pterygota</taxon>
        <taxon>Neoptera</taxon>
        <taxon>Endopterygota</taxon>
        <taxon>Hymenoptera</taxon>
        <taxon>Apocrita</taxon>
        <taxon>Aculeata</taxon>
        <taxon>Formicoidea</taxon>
        <taxon>Formicidae</taxon>
        <taxon>Formicinae</taxon>
        <taxon>Lasius</taxon>
        <taxon>Lasius</taxon>
    </lineage>
</organism>
<gene>
    <name evidence="2" type="ORF">RF55_18865</name>
</gene>
<dbReference type="InterPro" id="IPR002492">
    <property type="entry name" value="Transposase_Tc1-like"/>
</dbReference>
<sequence>MVSNQYDIKVSASIIKRRLCDAKLNGRIAKKKPHVPKQNIAKRLTFAKSHRGKDDKWWRNLLWSDESKFNRFSSDGKVYVRRPLNQENNPGYTLKTVKHGGGNVIVWGCFSWYGVGPLFRINGIMNAEMYKCILKDVMLPYARNEMPLDMEIYARQRSKTYR</sequence>
<dbReference type="AlphaFoldDB" id="A0A0J7K0P4"/>
<dbReference type="PANTHER" id="PTHR23022:SF134">
    <property type="entry name" value="TRANSPOSABLE ELEMENT TC1 TRANSPOSASE"/>
    <property type="match status" value="1"/>
</dbReference>
<dbReference type="GO" id="GO:0015074">
    <property type="term" value="P:DNA integration"/>
    <property type="evidence" value="ECO:0007669"/>
    <property type="project" value="InterPro"/>
</dbReference>
<evidence type="ECO:0000259" key="1">
    <source>
        <dbReference type="Pfam" id="PF01498"/>
    </source>
</evidence>
<dbReference type="GO" id="GO:0006313">
    <property type="term" value="P:DNA transposition"/>
    <property type="evidence" value="ECO:0007669"/>
    <property type="project" value="InterPro"/>
</dbReference>